<feature type="compositionally biased region" description="Basic and acidic residues" evidence="2">
    <location>
        <begin position="460"/>
        <end position="486"/>
    </location>
</feature>
<dbReference type="EMBL" id="WPNZ01000015">
    <property type="protein sequence ID" value="MVO88079.1"/>
    <property type="molecule type" value="Genomic_DNA"/>
</dbReference>
<dbReference type="SMART" id="SM00530">
    <property type="entry name" value="HTH_XRE"/>
    <property type="match status" value="1"/>
</dbReference>
<dbReference type="SUPFAM" id="SSF82171">
    <property type="entry name" value="DPP6 N-terminal domain-like"/>
    <property type="match status" value="1"/>
</dbReference>
<keyword evidence="3" id="KW-1133">Transmembrane helix</keyword>
<dbReference type="InterPro" id="IPR027417">
    <property type="entry name" value="P-loop_NTPase"/>
</dbReference>
<dbReference type="PROSITE" id="PS50082">
    <property type="entry name" value="WD_REPEATS_2"/>
    <property type="match status" value="1"/>
</dbReference>
<organism evidence="5 6">
    <name type="scientific">Streptomyces typhae</name>
    <dbReference type="NCBI Taxonomy" id="2681492"/>
    <lineage>
        <taxon>Bacteria</taxon>
        <taxon>Bacillati</taxon>
        <taxon>Actinomycetota</taxon>
        <taxon>Actinomycetes</taxon>
        <taxon>Kitasatosporales</taxon>
        <taxon>Streptomycetaceae</taxon>
        <taxon>Streptomyces</taxon>
    </lineage>
</organism>
<evidence type="ECO:0000256" key="2">
    <source>
        <dbReference type="SAM" id="MobiDB-lite"/>
    </source>
</evidence>
<dbReference type="InterPro" id="IPR049052">
    <property type="entry name" value="nSTAND1"/>
</dbReference>
<accession>A0A6L6X374</accession>
<proteinExistence type="predicted"/>
<feature type="transmembrane region" description="Helical" evidence="3">
    <location>
        <begin position="516"/>
        <end position="535"/>
    </location>
</feature>
<evidence type="ECO:0000259" key="4">
    <source>
        <dbReference type="SMART" id="SM00530"/>
    </source>
</evidence>
<dbReference type="Proteomes" id="UP000483802">
    <property type="component" value="Unassembled WGS sequence"/>
</dbReference>
<sequence>MQRFADELRALRRAAGGPTYRTMAARGEYSVTTLAQAAAGERLPSLPVLRAYVAACGGDEGEWERRWREAGAEAAAVPSAADDEPAPYLGLARFEPDDRERFFGREQLTGDLLAVVAENRFAALVGASGSGKSSLLRAGLIPALQHAEEPHRRPAAIRILTPGAHPLAAHAAALSPADGDRDTVVVIDQFEETFTLCRSPAERAEFIDRLLAARRPDSRLRVVIAVRADFYGRCAEHRALAAALRGTSLLVGPMSQEELRQAIVGPAATRGALVERSLTARLVTEVTDEPGGLPLLSHALLETWRRRKGRALTESSYEAAGGLRGAIAHTGEEVYARLTPGEAAVARHLLLRLITPGEGAPDTRRPAERAELLAVGPGAAPVLERLARARLITLEESSADLAHEALITAWPRLSGWVEEDRERLRLHRRLTDAANAWEESGRDPGALYRGSRLAAAEEAFAGRDGADGGKDGGKDGRKDRGYEGKGGEVALTGHERAFLAAAVTARTRERRRNRSLLGTLSVLLVLALVAGVIAWQQNRTSDKRRTEAVGRRISSLANGMRFSDPVAAMRLSVAAWRVADTPETRAGLMGARTQPEEDVFTAPESLDSQEFLSRDGRTLVVADRGRVTKWDVRTKRRTGTYPGLGRRVGTAVHLSPDARGLLLETDDGVLVWDIGAGRTAGGRVGPPTAVGLGFGPSVRTVALGGGAGGRASVWDTERRRALFTAPADQVEAAVVSPDERLVALCPAEGGLQVWDMAARRRLPVPRSLPRGGSDTCAEVRFAPDSRTVAAVTPDAVRVWRARTGKTLPGIDQVGLRSVEFGADGKFVVTADAEEISLWRLSDAENPVLRYPVTTQSVGQLSLDLDDGRIRYLSQRRMRGGVVRSLALGGAAARSWLEPGVSGAAFGANGRLLLRSRQEADGTARFELYDVSSGRRTRELPRLRCTEESVGDCMQTMAFSGDGRTVAYRTGPVDFSAAGERIAVRDVAAGGDRTPRTLRVPGGEGPGVLRMALSPEGRSLFLSRGDEGPTEVYDVRTGKRVRVLRGMGGDLAVRPDGKLLVSASGRVADLRSGRVTRVGLGQDTVGAVAFSPDGRLFAAGDTSGRVTLWDDELRRRLGEFDGTFTSDRQDLAEPADTLAFSPDGRTLAVGGGPAGTLRLWDTTANQALGTALPTPGDWQISLSFSPDSAVLYAAGEHVPLQRYRVHPRQVAAEVCDRAGTGLSRRDWRTYISDVPYRPTC</sequence>
<dbReference type="SUPFAM" id="SSF50969">
    <property type="entry name" value="YVTN repeat-like/Quinoprotein amine dehydrogenase"/>
    <property type="match status" value="1"/>
</dbReference>
<feature type="region of interest" description="Disordered" evidence="2">
    <location>
        <begin position="459"/>
        <end position="487"/>
    </location>
</feature>
<evidence type="ECO:0000313" key="6">
    <source>
        <dbReference type="Proteomes" id="UP000483802"/>
    </source>
</evidence>
<dbReference type="SMART" id="SM00320">
    <property type="entry name" value="WD40"/>
    <property type="match status" value="5"/>
</dbReference>
<dbReference type="Gene3D" id="2.130.10.10">
    <property type="entry name" value="YVTN repeat-like/Quinoprotein amine dehydrogenase"/>
    <property type="match status" value="3"/>
</dbReference>
<dbReference type="InterPro" id="IPR011044">
    <property type="entry name" value="Quino_amine_DH_bsu"/>
</dbReference>
<protein>
    <recommendedName>
        <fullName evidence="4">HTH cro/C1-type domain-containing protein</fullName>
    </recommendedName>
</protein>
<dbReference type="Pfam" id="PF20703">
    <property type="entry name" value="nSTAND1"/>
    <property type="match status" value="1"/>
</dbReference>
<dbReference type="InterPro" id="IPR015943">
    <property type="entry name" value="WD40/YVTN_repeat-like_dom_sf"/>
</dbReference>
<name>A0A6L6X374_9ACTN</name>
<dbReference type="InterPro" id="IPR001387">
    <property type="entry name" value="Cro/C1-type_HTH"/>
</dbReference>
<evidence type="ECO:0000313" key="5">
    <source>
        <dbReference type="EMBL" id="MVO88079.1"/>
    </source>
</evidence>
<keyword evidence="3" id="KW-0812">Transmembrane</keyword>
<gene>
    <name evidence="5" type="ORF">GPA10_25805</name>
</gene>
<feature type="domain" description="HTH cro/C1-type" evidence="4">
    <location>
        <begin position="7"/>
        <end position="63"/>
    </location>
</feature>
<evidence type="ECO:0000256" key="1">
    <source>
        <dbReference type="PROSITE-ProRule" id="PRU00221"/>
    </source>
</evidence>
<feature type="repeat" description="WD" evidence="1">
    <location>
        <begin position="1077"/>
        <end position="1109"/>
    </location>
</feature>
<dbReference type="InterPro" id="IPR001680">
    <property type="entry name" value="WD40_rpt"/>
</dbReference>
<reference evidence="5 6" key="1">
    <citation type="submission" date="2019-11" db="EMBL/GenBank/DDBJ databases">
        <title>Streptomyces typhae sp. nov., a novel endophytic actinomycete isolated from the root of cattail pollen (Typha angustifolia L.).</title>
        <authorList>
            <person name="Peng C."/>
        </authorList>
    </citation>
    <scope>NUCLEOTIDE SEQUENCE [LARGE SCALE GENOMIC DNA]</scope>
    <source>
        <strain evidence="6">p1417</strain>
    </source>
</reference>
<evidence type="ECO:0000256" key="3">
    <source>
        <dbReference type="SAM" id="Phobius"/>
    </source>
</evidence>
<keyword evidence="1" id="KW-0853">WD repeat</keyword>
<dbReference type="PANTHER" id="PTHR19879:SF9">
    <property type="entry name" value="TRANSCRIPTION INITIATION FACTOR TFIID SUBUNIT 5"/>
    <property type="match status" value="1"/>
</dbReference>
<comment type="caution">
    <text evidence="5">The sequence shown here is derived from an EMBL/GenBank/DDBJ whole genome shotgun (WGS) entry which is preliminary data.</text>
</comment>
<dbReference type="SUPFAM" id="SSF52540">
    <property type="entry name" value="P-loop containing nucleoside triphosphate hydrolases"/>
    <property type="match status" value="1"/>
</dbReference>
<keyword evidence="6" id="KW-1185">Reference proteome</keyword>
<dbReference type="Gene3D" id="3.40.50.300">
    <property type="entry name" value="P-loop containing nucleotide triphosphate hydrolases"/>
    <property type="match status" value="1"/>
</dbReference>
<dbReference type="Pfam" id="PF00400">
    <property type="entry name" value="WD40"/>
    <property type="match status" value="2"/>
</dbReference>
<dbReference type="AlphaFoldDB" id="A0A6L6X374"/>
<keyword evidence="3" id="KW-0472">Membrane</keyword>
<dbReference type="PANTHER" id="PTHR19879">
    <property type="entry name" value="TRANSCRIPTION INITIATION FACTOR TFIID"/>
    <property type="match status" value="1"/>
</dbReference>